<comment type="caution">
    <text evidence="2">The sequence shown here is derived from an EMBL/GenBank/DDBJ whole genome shotgun (WGS) entry which is preliminary data.</text>
</comment>
<dbReference type="SMART" id="SM00850">
    <property type="entry name" value="LytTR"/>
    <property type="match status" value="1"/>
</dbReference>
<proteinExistence type="predicted"/>
<keyword evidence="3" id="KW-1185">Reference proteome</keyword>
<gene>
    <name evidence="2" type="ORF">M0L20_02605</name>
</gene>
<evidence type="ECO:0000313" key="3">
    <source>
        <dbReference type="Proteomes" id="UP001202180"/>
    </source>
</evidence>
<dbReference type="PROSITE" id="PS50930">
    <property type="entry name" value="HTH_LYTTR"/>
    <property type="match status" value="1"/>
</dbReference>
<dbReference type="EMBL" id="JALPRF010000001">
    <property type="protein sequence ID" value="MCK8490725.1"/>
    <property type="molecule type" value="Genomic_DNA"/>
</dbReference>
<protein>
    <submittedName>
        <fullName evidence="2">LytTR family transcriptional regulator</fullName>
    </submittedName>
</protein>
<accession>A0ABT0HEZ6</accession>
<reference evidence="2 3" key="1">
    <citation type="submission" date="2022-04" db="EMBL/GenBank/DDBJ databases">
        <title>Spirosoma sp. strain RP8 genome sequencing and assembly.</title>
        <authorList>
            <person name="Jung Y."/>
        </authorList>
    </citation>
    <scope>NUCLEOTIDE SEQUENCE [LARGE SCALE GENOMIC DNA]</scope>
    <source>
        <strain evidence="2 3">RP8</strain>
    </source>
</reference>
<dbReference type="RefSeq" id="WP_248475503.1">
    <property type="nucleotide sequence ID" value="NZ_JALPRF010000001.1"/>
</dbReference>
<sequence>MSVAFKSSDDLPNPSLLRIYTKAKGSHWVTTDNLVYLEAIANYTWLRWADSAPTLSPHTLKVFVNQLPLADFVRIHRRYLVNRQFILQIEVGLDGAVAHLKSGLSLPVSRRKLVSLRRQLIGIPLIKKE</sequence>
<dbReference type="Gene3D" id="2.40.50.1020">
    <property type="entry name" value="LytTr DNA-binding domain"/>
    <property type="match status" value="1"/>
</dbReference>
<dbReference type="Pfam" id="PF04397">
    <property type="entry name" value="LytTR"/>
    <property type="match status" value="1"/>
</dbReference>
<dbReference type="Proteomes" id="UP001202180">
    <property type="component" value="Unassembled WGS sequence"/>
</dbReference>
<dbReference type="PANTHER" id="PTHR37299">
    <property type="entry name" value="TRANSCRIPTIONAL REGULATOR-RELATED"/>
    <property type="match status" value="1"/>
</dbReference>
<name>A0ABT0HEZ6_9BACT</name>
<dbReference type="InterPro" id="IPR046947">
    <property type="entry name" value="LytR-like"/>
</dbReference>
<evidence type="ECO:0000313" key="2">
    <source>
        <dbReference type="EMBL" id="MCK8490725.1"/>
    </source>
</evidence>
<feature type="domain" description="HTH LytTR-type" evidence="1">
    <location>
        <begin position="20"/>
        <end position="122"/>
    </location>
</feature>
<organism evidence="2 3">
    <name type="scientific">Spirosoma liriopis</name>
    <dbReference type="NCBI Taxonomy" id="2937440"/>
    <lineage>
        <taxon>Bacteria</taxon>
        <taxon>Pseudomonadati</taxon>
        <taxon>Bacteroidota</taxon>
        <taxon>Cytophagia</taxon>
        <taxon>Cytophagales</taxon>
        <taxon>Cytophagaceae</taxon>
        <taxon>Spirosoma</taxon>
    </lineage>
</organism>
<dbReference type="PANTHER" id="PTHR37299:SF1">
    <property type="entry name" value="STAGE 0 SPORULATION PROTEIN A HOMOLOG"/>
    <property type="match status" value="1"/>
</dbReference>
<evidence type="ECO:0000259" key="1">
    <source>
        <dbReference type="PROSITE" id="PS50930"/>
    </source>
</evidence>
<dbReference type="InterPro" id="IPR007492">
    <property type="entry name" value="LytTR_DNA-bd_dom"/>
</dbReference>